<dbReference type="AlphaFoldDB" id="A0A7L4YK75"/>
<feature type="compositionally biased region" description="Basic and acidic residues" evidence="1">
    <location>
        <begin position="95"/>
        <end position="118"/>
    </location>
</feature>
<dbReference type="EMBL" id="CP047156">
    <property type="protein sequence ID" value="QHB99457.1"/>
    <property type="molecule type" value="Genomic_DNA"/>
</dbReference>
<keyword evidence="3" id="KW-1185">Reference proteome</keyword>
<dbReference type="OrthoDB" id="5149531at2"/>
<dbReference type="KEGG" id="eke:EK0264_03615"/>
<dbReference type="RefSeq" id="WP_159543018.1">
    <property type="nucleotide sequence ID" value="NZ_CP047156.1"/>
</dbReference>
<organism evidence="2 3">
    <name type="scientific">Epidermidibacterium keratini</name>
    <dbReference type="NCBI Taxonomy" id="1891644"/>
    <lineage>
        <taxon>Bacteria</taxon>
        <taxon>Bacillati</taxon>
        <taxon>Actinomycetota</taxon>
        <taxon>Actinomycetes</taxon>
        <taxon>Sporichthyales</taxon>
        <taxon>Sporichthyaceae</taxon>
        <taxon>Epidermidibacterium</taxon>
    </lineage>
</organism>
<evidence type="ECO:0000313" key="2">
    <source>
        <dbReference type="EMBL" id="QHB99457.1"/>
    </source>
</evidence>
<name>A0A7L4YK75_9ACTN</name>
<reference evidence="2 3" key="1">
    <citation type="journal article" date="2018" name="Int. J. Syst. Evol. Microbiol.">
        <title>Epidermidibacterium keratini gen. nov., sp. nov., a member of the family Sporichthyaceae, isolated from keratin epidermis.</title>
        <authorList>
            <person name="Lee D.G."/>
            <person name="Trujillo M.E."/>
            <person name="Kang S."/>
            <person name="Nam J.J."/>
            <person name="Kim Y.J."/>
        </authorList>
    </citation>
    <scope>NUCLEOTIDE SEQUENCE [LARGE SCALE GENOMIC DNA]</scope>
    <source>
        <strain evidence="2 3">EPI-7</strain>
    </source>
</reference>
<evidence type="ECO:0000256" key="1">
    <source>
        <dbReference type="SAM" id="MobiDB-lite"/>
    </source>
</evidence>
<gene>
    <name evidence="2" type="ORF">EK0264_03615</name>
</gene>
<dbReference type="Proteomes" id="UP000463857">
    <property type="component" value="Chromosome"/>
</dbReference>
<sequence length="133" mass="14722">MNPNQIKHLADLVSSLRPEWDAQGVRAALLRLPDCDPVDGVIAAVRAAGDPMNRTPGVIPMQGPHWQQITRKPVLAPLAERAAAQRAELEAARRERVEARESRERARRECRDCNDKGRLPAGGRCGHPKEARV</sequence>
<evidence type="ECO:0000313" key="3">
    <source>
        <dbReference type="Proteomes" id="UP000463857"/>
    </source>
</evidence>
<feature type="region of interest" description="Disordered" evidence="1">
    <location>
        <begin position="95"/>
        <end position="133"/>
    </location>
</feature>
<protein>
    <submittedName>
        <fullName evidence="2">Uncharacterized protein</fullName>
    </submittedName>
</protein>
<accession>A0A7L4YK75</accession>
<dbReference type="InParanoid" id="A0A7L4YK75"/>
<proteinExistence type="predicted"/>